<name>A0A5J4RV34_9ZZZZ</name>
<dbReference type="InterPro" id="IPR036249">
    <property type="entry name" value="Thioredoxin-like_sf"/>
</dbReference>
<dbReference type="PROSITE" id="PS00194">
    <property type="entry name" value="THIOREDOXIN_1"/>
    <property type="match status" value="1"/>
</dbReference>
<dbReference type="SUPFAM" id="SSF52833">
    <property type="entry name" value="Thioredoxin-like"/>
    <property type="match status" value="1"/>
</dbReference>
<organism evidence="2">
    <name type="scientific">termite gut metagenome</name>
    <dbReference type="NCBI Taxonomy" id="433724"/>
    <lineage>
        <taxon>unclassified sequences</taxon>
        <taxon>metagenomes</taxon>
        <taxon>organismal metagenomes</taxon>
    </lineage>
</organism>
<evidence type="ECO:0000313" key="2">
    <source>
        <dbReference type="EMBL" id="KAA6337896.1"/>
    </source>
</evidence>
<sequence>MKHSGKLILTTILLFSSLSGLTAQNRSIAFEQTKEWKKVIAKAKKERKLIFVDCYTDWCGPCKALEKNIFTRDTVADFFNQNFVNARFEMEKDADGIVLRKSFDIKAYPTLLFVDPKTGLAVHRLVGAGKAEWLIAGGQTAQDPARNLNSMIERYKKGERSNEFIRAYSKALGSAYMSEEQAKVTEDYLNSLDADQLATVENWVLIRENIQDPLAKPMQNVMHNRQKFYDVAGQDVVDTHLSNSIGSAAISLASWRPGVKGDFDETRYIKLVDYLESIDFPVITALAYLKTSELIRKGDWEGVLKKMHQVENDSIFGNDGQGFRYFQLNIEGLALAKDSAIVDKAVKWIDKKIAETNSRYRKADYVQSKVRLLTSINDALAADKAKMEEERYEKEGVDETGGRIIRAIRMN</sequence>
<gene>
    <name evidence="2" type="ORF">EZS27_014047</name>
</gene>
<accession>A0A5J4RV34</accession>
<reference evidence="2" key="1">
    <citation type="submission" date="2019-03" db="EMBL/GenBank/DDBJ databases">
        <title>Single cell metagenomics reveals metabolic interactions within the superorganism composed of flagellate Streblomastix strix and complex community of Bacteroidetes bacteria on its surface.</title>
        <authorList>
            <person name="Treitli S.C."/>
            <person name="Kolisko M."/>
            <person name="Husnik F."/>
            <person name="Keeling P."/>
            <person name="Hampl V."/>
        </authorList>
    </citation>
    <scope>NUCLEOTIDE SEQUENCE</scope>
    <source>
        <strain evidence="2">STM</strain>
    </source>
</reference>
<dbReference type="PROSITE" id="PS51352">
    <property type="entry name" value="THIOREDOXIN_2"/>
    <property type="match status" value="1"/>
</dbReference>
<evidence type="ECO:0000259" key="1">
    <source>
        <dbReference type="PROSITE" id="PS51352"/>
    </source>
</evidence>
<dbReference type="Pfam" id="PF13899">
    <property type="entry name" value="Thioredoxin_7"/>
    <property type="match status" value="1"/>
</dbReference>
<feature type="domain" description="Thioredoxin" evidence="1">
    <location>
        <begin position="17"/>
        <end position="153"/>
    </location>
</feature>
<protein>
    <submittedName>
        <fullName evidence="2">Thiol:disulfide interchange protein DsbD</fullName>
        <ecNumber evidence="2">1.8.1.8</ecNumber>
    </submittedName>
</protein>
<proteinExistence type="predicted"/>
<dbReference type="EMBL" id="SNRY01000661">
    <property type="protein sequence ID" value="KAA6337896.1"/>
    <property type="molecule type" value="Genomic_DNA"/>
</dbReference>
<dbReference type="InterPro" id="IPR013766">
    <property type="entry name" value="Thioredoxin_domain"/>
</dbReference>
<dbReference type="EC" id="1.8.1.8" evidence="2"/>
<dbReference type="GO" id="GO:0047134">
    <property type="term" value="F:protein-disulfide reductase [NAD(P)H] activity"/>
    <property type="evidence" value="ECO:0007669"/>
    <property type="project" value="UniProtKB-EC"/>
</dbReference>
<dbReference type="AlphaFoldDB" id="A0A5J4RV34"/>
<dbReference type="InterPro" id="IPR017937">
    <property type="entry name" value="Thioredoxin_CS"/>
</dbReference>
<keyword evidence="2" id="KW-0560">Oxidoreductase</keyword>
<comment type="caution">
    <text evidence="2">The sequence shown here is derived from an EMBL/GenBank/DDBJ whole genome shotgun (WGS) entry which is preliminary data.</text>
</comment>
<dbReference type="Gene3D" id="3.40.30.10">
    <property type="entry name" value="Glutaredoxin"/>
    <property type="match status" value="1"/>
</dbReference>